<evidence type="ECO:0000256" key="1">
    <source>
        <dbReference type="SAM" id="MobiDB-lite"/>
    </source>
</evidence>
<dbReference type="NCBIfam" id="NF047523">
    <property type="entry name" value="LIC_20245_fam"/>
    <property type="match status" value="1"/>
</dbReference>
<feature type="region of interest" description="Disordered" evidence="1">
    <location>
        <begin position="116"/>
        <end position="138"/>
    </location>
</feature>
<dbReference type="OrthoDB" id="345965at2"/>
<evidence type="ECO:0000313" key="2">
    <source>
        <dbReference type="EMBL" id="TGK20103.1"/>
    </source>
</evidence>
<gene>
    <name evidence="2" type="ORF">EHO61_06255</name>
</gene>
<comment type="caution">
    <text evidence="2">The sequence shown here is derived from an EMBL/GenBank/DDBJ whole genome shotgun (WGS) entry which is preliminary data.</text>
</comment>
<feature type="compositionally biased region" description="Basic and acidic residues" evidence="1">
    <location>
        <begin position="122"/>
        <end position="137"/>
    </location>
</feature>
<feature type="region of interest" description="Disordered" evidence="1">
    <location>
        <begin position="65"/>
        <end position="94"/>
    </location>
</feature>
<proteinExistence type="predicted"/>
<evidence type="ECO:0000313" key="3">
    <source>
        <dbReference type="Proteomes" id="UP000297855"/>
    </source>
</evidence>
<reference evidence="2" key="1">
    <citation type="journal article" date="2019" name="PLoS Negl. Trop. Dis.">
        <title>Revisiting the worldwide diversity of Leptospira species in the environment.</title>
        <authorList>
            <person name="Vincent A.T."/>
            <person name="Schiettekatte O."/>
            <person name="Bourhy P."/>
            <person name="Veyrier F.J."/>
            <person name="Picardeau M."/>
        </authorList>
    </citation>
    <scope>NUCLEOTIDE SEQUENCE [LARGE SCALE GENOMIC DNA]</scope>
    <source>
        <strain evidence="2">SCS5</strain>
    </source>
</reference>
<name>A0A4R9GSP8_9LEPT</name>
<protein>
    <submittedName>
        <fullName evidence="2">Uncharacterized protein</fullName>
    </submittedName>
</protein>
<dbReference type="NCBIfam" id="NF047552">
    <property type="entry name" value="LIC_20245_11074_fam"/>
    <property type="match status" value="1"/>
</dbReference>
<dbReference type="AlphaFoldDB" id="A0A4R9GSP8"/>
<organism evidence="2 3">
    <name type="scientific">Leptospira fluminis</name>
    <dbReference type="NCBI Taxonomy" id="2484979"/>
    <lineage>
        <taxon>Bacteria</taxon>
        <taxon>Pseudomonadati</taxon>
        <taxon>Spirochaetota</taxon>
        <taxon>Spirochaetia</taxon>
        <taxon>Leptospirales</taxon>
        <taxon>Leptospiraceae</taxon>
        <taxon>Leptospira</taxon>
    </lineage>
</organism>
<sequence>MNRRILFLSLISFLVLALVYFGFFWIPAEAEKEETVLQGGLSRRTVSSGEGSLFDGSSDFVHFQEPTEETETDHDGKTAAAGTSSESDRNEEERAKLLEQSYERFKPLADRFPNNRMIPKKLSPEETAKRREEETRYDSIQSDLLEKREVLKEDLSFYLNEKLKRSDDMLEILKYGLESVQKSLPIATDTNAEYLKIVRERIENIEKNRSEVLSAKKNIEDP</sequence>
<dbReference type="EMBL" id="RQEV01000007">
    <property type="protein sequence ID" value="TGK20103.1"/>
    <property type="molecule type" value="Genomic_DNA"/>
</dbReference>
<dbReference type="Proteomes" id="UP000297855">
    <property type="component" value="Unassembled WGS sequence"/>
</dbReference>
<accession>A0A4R9GSP8</accession>
<keyword evidence="3" id="KW-1185">Reference proteome</keyword>
<dbReference type="RefSeq" id="WP_135812768.1">
    <property type="nucleotide sequence ID" value="NZ_RQEV01000007.1"/>
</dbReference>